<evidence type="ECO:0000256" key="1">
    <source>
        <dbReference type="SAM" id="MobiDB-lite"/>
    </source>
</evidence>
<feature type="region of interest" description="Disordered" evidence="1">
    <location>
        <begin position="169"/>
        <end position="282"/>
    </location>
</feature>
<feature type="compositionally biased region" description="Gly residues" evidence="1">
    <location>
        <begin position="1211"/>
        <end position="1220"/>
    </location>
</feature>
<reference evidence="2" key="1">
    <citation type="journal article" date="2021" name="Nat. Commun.">
        <title>Genetic determinants of endophytism in the Arabidopsis root mycobiome.</title>
        <authorList>
            <person name="Mesny F."/>
            <person name="Miyauchi S."/>
            <person name="Thiergart T."/>
            <person name="Pickel B."/>
            <person name="Atanasova L."/>
            <person name="Karlsson M."/>
            <person name="Huettel B."/>
            <person name="Barry K.W."/>
            <person name="Haridas S."/>
            <person name="Chen C."/>
            <person name="Bauer D."/>
            <person name="Andreopoulos W."/>
            <person name="Pangilinan J."/>
            <person name="LaButti K."/>
            <person name="Riley R."/>
            <person name="Lipzen A."/>
            <person name="Clum A."/>
            <person name="Drula E."/>
            <person name="Henrissat B."/>
            <person name="Kohler A."/>
            <person name="Grigoriev I.V."/>
            <person name="Martin F.M."/>
            <person name="Hacquard S."/>
        </authorList>
    </citation>
    <scope>NUCLEOTIDE SEQUENCE</scope>
    <source>
        <strain evidence="2">MPI-CAGE-CH-0243</strain>
    </source>
</reference>
<feature type="compositionally biased region" description="Polar residues" evidence="1">
    <location>
        <begin position="226"/>
        <end position="255"/>
    </location>
</feature>
<evidence type="ECO:0000313" key="2">
    <source>
        <dbReference type="EMBL" id="KAH7132368.1"/>
    </source>
</evidence>
<feature type="compositionally biased region" description="Basic residues" evidence="1">
    <location>
        <begin position="1236"/>
        <end position="1245"/>
    </location>
</feature>
<feature type="region of interest" description="Disordered" evidence="1">
    <location>
        <begin position="1142"/>
        <end position="1245"/>
    </location>
</feature>
<keyword evidence="3" id="KW-1185">Reference proteome</keyword>
<feature type="compositionally biased region" description="Polar residues" evidence="1">
    <location>
        <begin position="265"/>
        <end position="277"/>
    </location>
</feature>
<dbReference type="AlphaFoldDB" id="A0A9P9E7I9"/>
<proteinExistence type="predicted"/>
<evidence type="ECO:0000313" key="3">
    <source>
        <dbReference type="Proteomes" id="UP000700596"/>
    </source>
</evidence>
<feature type="compositionally biased region" description="Basic residues" evidence="1">
    <location>
        <begin position="1196"/>
        <end position="1208"/>
    </location>
</feature>
<feature type="compositionally biased region" description="Polar residues" evidence="1">
    <location>
        <begin position="581"/>
        <end position="594"/>
    </location>
</feature>
<sequence length="1245" mass="134763">MPPSKRGSSKSSSPVKKSMVLPEPAVGHGTPVKGSSVHGLPVQGPPVQGLSVPALPMQGMSAQGPPAQALPVQSSPVQERPIGVAGHYGAFPPGTDYQGPPYPEFCRQGYSHKMMNYQGPIDHGHLSPPLRYNPTATFVPQGPTNNWSGYNNQPQGCMTSGMLGSGHDYNTSKYHGPNNQHWRNNRYGNGYGGGGGHRNRRNSVNKFGNYKKNSHGHGSDESSGSPNSHRQQLYNYNDTSSQPNRKYHNNDNGYNRYSRFGGNKGSPNAKNNQSMAYNPTDGPPDNHHIQAMSSNLGGGGMNQHFVSPLDAHSQMAMLDPRGPYNGPGPLIMTGGSPGSVRNSMDYSQGSHIGIPHSLGPMNLQNAPPHSQSAFPATTLLRPFPEITPTMASRQPVSTTMIMLSGAPNDREGADSSVAGHTGTHNNMTNHAPDRSDVLTTKTTPLPPLSISNGLPEPCLVPESERFMTQIPQGLRPRAPTYYPEGFPSPSEGEPNWALRCMSEDGQALLHSTIASVAGTDGDAVPLKRNNMAQDEKDMVTSSSDRTSLHNMQKEKDLCNENVFTISLKVSSDGVPEHDMPSSASGNGPIKLQSSTTTDIPRSICILPTIMEEVITASPEAHHTNLQNAIAYHLEEINHLTKQRDDHIDALGNKFLEKYSLEKEFDILATESFAYAIECFEASTKIGNRDSDLSKKLLQKAVGGMKRTMKYQARLRIERKCLESIRTDMEKTRWSMFDDLSVLMVKSLSSIRDVLHEDTAMPEGRRNRRVMQKEQTKRMVPCAPADTEVGSRSSEDASTIISAVDDEFTSEVTKKLNALHEIQEPIMSGSDSGMKPEPKQKVAFILGSPCDGESLDRTLPINNNTPPIVVEVPLLIPHENQSEATQKHKETDQGASLKVIQQYNNKPQDEELAKTKQAGSQKVVHAHELTYTDVKKASYVNAPEKISKSSSPVSGTPRPSQIVLATDHGQQTKAMITTGDTPVFVGKSSKSSQRDGKEASNAELQVKQEPEGSRQSEKPVADVISESEKKGKKGLAVGNDTEKLQTECLQLLTQIPQAPTTSKSATKGQSKDNSEVQVLRELNRCDSVSVDKTGTLGPIKTDNQTSYKPIIPNPVLKPIENLDQSRVQSPATLQASVQPQAPSVAQAHTKNAIAIQKPYKPASEHPDPIIRTPTPVLDQVVAPATVPAANNPAPPPKFKKRNNHIKKKNQGNIGGGAGAGGSNDNNPRKKQPNQGPGKKRSSATGT</sequence>
<name>A0A9P9E7I9_9PLEO</name>
<protein>
    <submittedName>
        <fullName evidence="2">Uncharacterized protein</fullName>
    </submittedName>
</protein>
<feature type="region of interest" description="Disordered" evidence="1">
    <location>
        <begin position="1"/>
        <end position="51"/>
    </location>
</feature>
<dbReference type="Proteomes" id="UP000700596">
    <property type="component" value="Unassembled WGS sequence"/>
</dbReference>
<organism evidence="2 3">
    <name type="scientific">Dendryphion nanum</name>
    <dbReference type="NCBI Taxonomy" id="256645"/>
    <lineage>
        <taxon>Eukaryota</taxon>
        <taxon>Fungi</taxon>
        <taxon>Dikarya</taxon>
        <taxon>Ascomycota</taxon>
        <taxon>Pezizomycotina</taxon>
        <taxon>Dothideomycetes</taxon>
        <taxon>Pleosporomycetidae</taxon>
        <taxon>Pleosporales</taxon>
        <taxon>Torulaceae</taxon>
        <taxon>Dendryphion</taxon>
    </lineage>
</organism>
<feature type="region of interest" description="Disordered" evidence="1">
    <location>
        <begin position="423"/>
        <end position="459"/>
    </location>
</feature>
<feature type="compositionally biased region" description="Polar residues" evidence="1">
    <location>
        <begin position="169"/>
        <end position="182"/>
    </location>
</feature>
<gene>
    <name evidence="2" type="ORF">B0J11DRAFT_612483</name>
</gene>
<feature type="compositionally biased region" description="Low complexity" evidence="1">
    <location>
        <begin position="1179"/>
        <end position="1190"/>
    </location>
</feature>
<feature type="region of interest" description="Disordered" evidence="1">
    <location>
        <begin position="769"/>
        <end position="796"/>
    </location>
</feature>
<feature type="region of interest" description="Disordered" evidence="1">
    <location>
        <begin position="571"/>
        <end position="594"/>
    </location>
</feature>
<dbReference type="EMBL" id="JAGMWT010000003">
    <property type="protein sequence ID" value="KAH7132368.1"/>
    <property type="molecule type" value="Genomic_DNA"/>
</dbReference>
<comment type="caution">
    <text evidence="2">The sequence shown here is derived from an EMBL/GenBank/DDBJ whole genome shotgun (WGS) entry which is preliminary data.</text>
</comment>
<feature type="region of interest" description="Disordered" evidence="1">
    <location>
        <begin position="974"/>
        <end position="1037"/>
    </location>
</feature>
<accession>A0A9P9E7I9</accession>
<feature type="compositionally biased region" description="Low complexity" evidence="1">
    <location>
        <begin position="1"/>
        <end position="18"/>
    </location>
</feature>
<feature type="compositionally biased region" description="Basic and acidic residues" evidence="1">
    <location>
        <begin position="991"/>
        <end position="1019"/>
    </location>
</feature>